<keyword evidence="5" id="KW-1185">Reference proteome</keyword>
<dbReference type="SMART" id="SM00829">
    <property type="entry name" value="PKS_ER"/>
    <property type="match status" value="1"/>
</dbReference>
<organism evidence="4 5">
    <name type="scientific">Phlyctema vagabunda</name>
    <dbReference type="NCBI Taxonomy" id="108571"/>
    <lineage>
        <taxon>Eukaryota</taxon>
        <taxon>Fungi</taxon>
        <taxon>Dikarya</taxon>
        <taxon>Ascomycota</taxon>
        <taxon>Pezizomycotina</taxon>
        <taxon>Leotiomycetes</taxon>
        <taxon>Helotiales</taxon>
        <taxon>Dermateaceae</taxon>
        <taxon>Phlyctema</taxon>
    </lineage>
</organism>
<evidence type="ECO:0000313" key="5">
    <source>
        <dbReference type="Proteomes" id="UP001629113"/>
    </source>
</evidence>
<accession>A0ABR4P308</accession>
<dbReference type="InterPro" id="IPR047122">
    <property type="entry name" value="Trans-enoyl_RdTase-like"/>
</dbReference>
<evidence type="ECO:0000256" key="1">
    <source>
        <dbReference type="ARBA" id="ARBA00008072"/>
    </source>
</evidence>
<dbReference type="InterPro" id="IPR013154">
    <property type="entry name" value="ADH-like_N"/>
</dbReference>
<dbReference type="Gene3D" id="3.90.180.10">
    <property type="entry name" value="Medium-chain alcohol dehydrogenases, catalytic domain"/>
    <property type="match status" value="1"/>
</dbReference>
<comment type="similarity">
    <text evidence="1">Belongs to the zinc-containing alcohol dehydrogenase family.</text>
</comment>
<dbReference type="PANTHER" id="PTHR45348">
    <property type="entry name" value="HYPOTHETICAL OXIDOREDUCTASE (EUROFUNG)"/>
    <property type="match status" value="1"/>
</dbReference>
<dbReference type="Proteomes" id="UP001629113">
    <property type="component" value="Unassembled WGS sequence"/>
</dbReference>
<evidence type="ECO:0000256" key="2">
    <source>
        <dbReference type="ARBA" id="ARBA00023002"/>
    </source>
</evidence>
<proteinExistence type="inferred from homology"/>
<dbReference type="CDD" id="cd08249">
    <property type="entry name" value="enoyl_reductase_like"/>
    <property type="match status" value="1"/>
</dbReference>
<evidence type="ECO:0000259" key="3">
    <source>
        <dbReference type="SMART" id="SM00829"/>
    </source>
</evidence>
<gene>
    <name evidence="4" type="ORF">PVAG01_10698</name>
</gene>
<sequence length="349" mass="36674">MTSNTAAWLNSARAYPLEIKAAPYTKPSEGEIVVRNHAVAINPVDWKLQELGGGLFSWVTYPTIPAYDVSGVIAEVGSGVTQFKVGDRVLGMSLGLLSSAAEGACQEYVVVKANLACKIPDSLSHESASVLPLTLCTAACGMFQKDFLALNYPSHSPEPTGETLLVWGGSTSVGINAIQLAVAAGYEVIATASPKNFDFVKKHGASAAFDYNSPTVVEDIVAAFEGKTSAGAIAIGNVSPGTLRHSEVPIISCLSIVAQIKGRKFVASAAHLPENLPAGAEAKFIFGNTLKDNEVGKVIFEDFLPHALAQGKYAAVPEPIVVGKGLEYVQEAFEVQKRGVSARKVVVSL</sequence>
<evidence type="ECO:0000313" key="4">
    <source>
        <dbReference type="EMBL" id="KAL3417688.1"/>
    </source>
</evidence>
<dbReference type="EMBL" id="JBFCZG010000010">
    <property type="protein sequence ID" value="KAL3417688.1"/>
    <property type="molecule type" value="Genomic_DNA"/>
</dbReference>
<reference evidence="4 5" key="1">
    <citation type="submission" date="2024-06" db="EMBL/GenBank/DDBJ databases">
        <title>Complete genome of Phlyctema vagabunda strain 19-DSS-EL-015.</title>
        <authorList>
            <person name="Fiorenzani C."/>
        </authorList>
    </citation>
    <scope>NUCLEOTIDE SEQUENCE [LARGE SCALE GENOMIC DNA]</scope>
    <source>
        <strain evidence="4 5">19-DSS-EL-015</strain>
    </source>
</reference>
<dbReference type="PANTHER" id="PTHR45348:SF2">
    <property type="entry name" value="ZINC-TYPE ALCOHOL DEHYDROGENASE-LIKE PROTEIN C2E1P3.01"/>
    <property type="match status" value="1"/>
</dbReference>
<dbReference type="SUPFAM" id="SSF50129">
    <property type="entry name" value="GroES-like"/>
    <property type="match status" value="1"/>
</dbReference>
<dbReference type="InterPro" id="IPR036291">
    <property type="entry name" value="NAD(P)-bd_dom_sf"/>
</dbReference>
<dbReference type="InterPro" id="IPR020843">
    <property type="entry name" value="ER"/>
</dbReference>
<name>A0ABR4P308_9HELO</name>
<dbReference type="SUPFAM" id="SSF51735">
    <property type="entry name" value="NAD(P)-binding Rossmann-fold domains"/>
    <property type="match status" value="1"/>
</dbReference>
<dbReference type="Gene3D" id="3.40.50.720">
    <property type="entry name" value="NAD(P)-binding Rossmann-like Domain"/>
    <property type="match status" value="1"/>
</dbReference>
<protein>
    <submittedName>
        <fullName evidence="4">Zinc-binding dehydrogenase</fullName>
    </submittedName>
</protein>
<dbReference type="InterPro" id="IPR011032">
    <property type="entry name" value="GroES-like_sf"/>
</dbReference>
<feature type="domain" description="Enoyl reductase (ER)" evidence="3">
    <location>
        <begin position="12"/>
        <end position="347"/>
    </location>
</feature>
<comment type="caution">
    <text evidence="4">The sequence shown here is derived from an EMBL/GenBank/DDBJ whole genome shotgun (WGS) entry which is preliminary data.</text>
</comment>
<keyword evidence="2" id="KW-0560">Oxidoreductase</keyword>
<dbReference type="Pfam" id="PF08240">
    <property type="entry name" value="ADH_N"/>
    <property type="match status" value="1"/>
</dbReference>